<gene>
    <name evidence="2" type="ORF">LTSEUGA_6009</name>
</gene>
<proteinExistence type="predicted"/>
<comment type="caution">
    <text evidence="2">The sequence shown here is derived from an EMBL/GenBank/DDBJ whole genome shotgun (WGS) entry which is preliminary data.</text>
</comment>
<evidence type="ECO:0000256" key="1">
    <source>
        <dbReference type="SAM" id="MobiDB-lite"/>
    </source>
</evidence>
<reference evidence="2 3" key="1">
    <citation type="journal article" date="2011" name="BMC Genomics">
        <title>Genome sequencing reveals diversification of virulence factor content and possible host adaptation in distinct subpopulations of Salmonella enterica.</title>
        <authorList>
            <person name="den Bakker H.C."/>
            <person name="Moreno Switt A.I."/>
            <person name="Govoni G."/>
            <person name="Cummings C.A."/>
            <person name="Ranieri M.L."/>
            <person name="Degoricija L."/>
            <person name="Hoelzer K."/>
            <person name="Rodriguez-Rivera L.D."/>
            <person name="Brown S."/>
            <person name="Bolchacova E."/>
            <person name="Furtado M.R."/>
            <person name="Wiedmann M."/>
        </authorList>
    </citation>
    <scope>NUCLEOTIDE SEQUENCE [LARGE SCALE GENOMIC DNA]</scope>
    <source>
        <strain evidence="2 3">R8-3404</strain>
    </source>
</reference>
<dbReference type="AlphaFoldDB" id="A0A6C8GT52"/>
<name>A0A6C8GT52_SALET</name>
<organism evidence="2 3">
    <name type="scientific">Salmonella enterica subsp. enterica serovar Uganda str. R8-3404</name>
    <dbReference type="NCBI Taxonomy" id="913083"/>
    <lineage>
        <taxon>Bacteria</taxon>
        <taxon>Pseudomonadati</taxon>
        <taxon>Pseudomonadota</taxon>
        <taxon>Gammaproteobacteria</taxon>
        <taxon>Enterobacterales</taxon>
        <taxon>Enterobacteriaceae</taxon>
        <taxon>Salmonella</taxon>
    </lineage>
</organism>
<dbReference type="EMBL" id="AFCV01001511">
    <property type="protein sequence ID" value="EHC84504.1"/>
    <property type="molecule type" value="Genomic_DNA"/>
</dbReference>
<evidence type="ECO:0000313" key="3">
    <source>
        <dbReference type="Proteomes" id="UP000003915"/>
    </source>
</evidence>
<protein>
    <submittedName>
        <fullName evidence="2">Uncharacterized protein</fullName>
    </submittedName>
</protein>
<sequence length="48" mass="5446">MNYGDTEAIDNLRYIISYLAKEEQKHGHYHYGASEVPPPSGLGRPRTL</sequence>
<evidence type="ECO:0000313" key="2">
    <source>
        <dbReference type="EMBL" id="EHC84504.1"/>
    </source>
</evidence>
<dbReference type="Proteomes" id="UP000003915">
    <property type="component" value="Unassembled WGS sequence"/>
</dbReference>
<feature type="region of interest" description="Disordered" evidence="1">
    <location>
        <begin position="27"/>
        <end position="48"/>
    </location>
</feature>
<accession>A0A6C8GT52</accession>